<dbReference type="CDD" id="cd17321">
    <property type="entry name" value="MFS_MMR_MDR_like"/>
    <property type="match status" value="1"/>
</dbReference>
<accession>A0A7C9PIJ2</accession>
<feature type="transmembrane region" description="Helical" evidence="8">
    <location>
        <begin position="284"/>
        <end position="310"/>
    </location>
</feature>
<feature type="compositionally biased region" description="Pro residues" evidence="7">
    <location>
        <begin position="1"/>
        <end position="11"/>
    </location>
</feature>
<evidence type="ECO:0000256" key="5">
    <source>
        <dbReference type="ARBA" id="ARBA00022989"/>
    </source>
</evidence>
<keyword evidence="11" id="KW-1185">Reference proteome</keyword>
<evidence type="ECO:0000256" key="3">
    <source>
        <dbReference type="ARBA" id="ARBA00022475"/>
    </source>
</evidence>
<evidence type="ECO:0000256" key="7">
    <source>
        <dbReference type="SAM" id="MobiDB-lite"/>
    </source>
</evidence>
<feature type="transmembrane region" description="Helical" evidence="8">
    <location>
        <begin position="188"/>
        <end position="207"/>
    </location>
</feature>
<feature type="transmembrane region" description="Helical" evidence="8">
    <location>
        <begin position="72"/>
        <end position="90"/>
    </location>
</feature>
<reference evidence="10 11" key="1">
    <citation type="submission" date="2020-02" db="EMBL/GenBank/DDBJ databases">
        <title>Ideonella bacterium strain TBM-1.</title>
        <authorList>
            <person name="Chen W.-M."/>
        </authorList>
    </citation>
    <scope>NUCLEOTIDE SEQUENCE [LARGE SCALE GENOMIC DNA]</scope>
    <source>
        <strain evidence="10 11">TBM-1</strain>
    </source>
</reference>
<dbReference type="InterPro" id="IPR036259">
    <property type="entry name" value="MFS_trans_sf"/>
</dbReference>
<dbReference type="Gene3D" id="1.20.1720.10">
    <property type="entry name" value="Multidrug resistance protein D"/>
    <property type="match status" value="1"/>
</dbReference>
<keyword evidence="6 8" id="KW-0472">Membrane</keyword>
<keyword evidence="5 8" id="KW-1133">Transmembrane helix</keyword>
<dbReference type="GO" id="GO:0022857">
    <property type="term" value="F:transmembrane transporter activity"/>
    <property type="evidence" value="ECO:0007669"/>
    <property type="project" value="InterPro"/>
</dbReference>
<feature type="transmembrane region" description="Helical" evidence="8">
    <location>
        <begin position="160"/>
        <end position="182"/>
    </location>
</feature>
<dbReference type="Proteomes" id="UP000484255">
    <property type="component" value="Unassembled WGS sequence"/>
</dbReference>
<dbReference type="PANTHER" id="PTHR42718">
    <property type="entry name" value="MAJOR FACILITATOR SUPERFAMILY MULTIDRUG TRANSPORTER MFSC"/>
    <property type="match status" value="1"/>
</dbReference>
<keyword evidence="3" id="KW-1003">Cell membrane</keyword>
<sequence>MTVPALPPAPAAPVEGGAPEANPSAGGLPTPRRWWAMLALLGGIVLVVLDTSIANVALPAIAQALLATPADAVWVATAYQLAVVVCLLPAAALGERVGYHRVFTAGLLLFVAASLLCALAPSLPWLIVGRCLQGVGSGSVMPLGLALLRFTYPRALLGRAIAWNALTVAGASAAGPAVGAALLTVADWRWLFAINLPLGALVLAACTRLPRVPGTARTLDGLSIGLNAGFFACFVLGADQLLDTPAQGAALLALAALCGVALVRRELPRRAPLVPLDLLRSPAFRLSIVASVCCFAGQMAGTLAMPFYLLHVLDQGTLATGLLMMPWPLAVMLAAPLAGRLSDRLPTAWLCAAGAAVLALGLALCATVPMAAHPWLFTSLFTALAGLAGLGFGFFQTPNNRNMLLNAPPERSGAAGGAQSTARLTGQTLGSLMIGLLFHALPVAQAVQWGLGASAVLALVAGGVSLLRGPGGRRGGTLAPGA</sequence>
<dbReference type="PANTHER" id="PTHR42718:SF46">
    <property type="entry name" value="BLR6921 PROTEIN"/>
    <property type="match status" value="1"/>
</dbReference>
<feature type="transmembrane region" description="Helical" evidence="8">
    <location>
        <begin position="38"/>
        <end position="66"/>
    </location>
</feature>
<gene>
    <name evidence="10" type="ORF">G3A44_17010</name>
</gene>
<dbReference type="AlphaFoldDB" id="A0A7C9PIJ2"/>
<dbReference type="InterPro" id="IPR011701">
    <property type="entry name" value="MFS"/>
</dbReference>
<feature type="transmembrane region" description="Helical" evidence="8">
    <location>
        <begin position="244"/>
        <end position="263"/>
    </location>
</feature>
<dbReference type="InterPro" id="IPR020846">
    <property type="entry name" value="MFS_dom"/>
</dbReference>
<evidence type="ECO:0000256" key="2">
    <source>
        <dbReference type="ARBA" id="ARBA00022448"/>
    </source>
</evidence>
<feature type="compositionally biased region" description="Low complexity" evidence="7">
    <location>
        <begin position="12"/>
        <end position="21"/>
    </location>
</feature>
<evidence type="ECO:0000313" key="10">
    <source>
        <dbReference type="EMBL" id="NDY92895.1"/>
    </source>
</evidence>
<protein>
    <submittedName>
        <fullName evidence="10">MFS transporter</fullName>
    </submittedName>
</protein>
<evidence type="ECO:0000313" key="11">
    <source>
        <dbReference type="Proteomes" id="UP000484255"/>
    </source>
</evidence>
<feature type="region of interest" description="Disordered" evidence="7">
    <location>
        <begin position="1"/>
        <end position="25"/>
    </location>
</feature>
<evidence type="ECO:0000256" key="1">
    <source>
        <dbReference type="ARBA" id="ARBA00004651"/>
    </source>
</evidence>
<evidence type="ECO:0000259" key="9">
    <source>
        <dbReference type="PROSITE" id="PS50850"/>
    </source>
</evidence>
<keyword evidence="2" id="KW-0813">Transport</keyword>
<dbReference type="Gene3D" id="1.20.1250.20">
    <property type="entry name" value="MFS general substrate transporter like domains"/>
    <property type="match status" value="1"/>
</dbReference>
<feature type="domain" description="Major facilitator superfamily (MFS) profile" evidence="9">
    <location>
        <begin position="36"/>
        <end position="473"/>
    </location>
</feature>
<feature type="transmembrane region" description="Helical" evidence="8">
    <location>
        <begin position="375"/>
        <end position="395"/>
    </location>
</feature>
<dbReference type="EMBL" id="JAAGOH010000023">
    <property type="protein sequence ID" value="NDY92895.1"/>
    <property type="molecule type" value="Genomic_DNA"/>
</dbReference>
<evidence type="ECO:0000256" key="4">
    <source>
        <dbReference type="ARBA" id="ARBA00022692"/>
    </source>
</evidence>
<evidence type="ECO:0000256" key="6">
    <source>
        <dbReference type="ARBA" id="ARBA00023136"/>
    </source>
</evidence>
<feature type="transmembrane region" description="Helical" evidence="8">
    <location>
        <begin position="316"/>
        <end position="335"/>
    </location>
</feature>
<organism evidence="10 11">
    <name type="scientific">Ideonella livida</name>
    <dbReference type="NCBI Taxonomy" id="2707176"/>
    <lineage>
        <taxon>Bacteria</taxon>
        <taxon>Pseudomonadati</taxon>
        <taxon>Pseudomonadota</taxon>
        <taxon>Betaproteobacteria</taxon>
        <taxon>Burkholderiales</taxon>
        <taxon>Sphaerotilaceae</taxon>
        <taxon>Ideonella</taxon>
    </lineage>
</organism>
<feature type="transmembrane region" description="Helical" evidence="8">
    <location>
        <begin position="347"/>
        <end position="369"/>
    </location>
</feature>
<feature type="transmembrane region" description="Helical" evidence="8">
    <location>
        <begin position="102"/>
        <end position="121"/>
    </location>
</feature>
<evidence type="ECO:0000256" key="8">
    <source>
        <dbReference type="SAM" id="Phobius"/>
    </source>
</evidence>
<dbReference type="RefSeq" id="WP_163458943.1">
    <property type="nucleotide sequence ID" value="NZ_JAAGOH010000023.1"/>
</dbReference>
<proteinExistence type="predicted"/>
<dbReference type="GO" id="GO:0005886">
    <property type="term" value="C:plasma membrane"/>
    <property type="evidence" value="ECO:0007669"/>
    <property type="project" value="UniProtKB-SubCell"/>
</dbReference>
<comment type="caution">
    <text evidence="10">The sequence shown here is derived from an EMBL/GenBank/DDBJ whole genome shotgun (WGS) entry which is preliminary data.</text>
</comment>
<dbReference type="Pfam" id="PF07690">
    <property type="entry name" value="MFS_1"/>
    <property type="match status" value="1"/>
</dbReference>
<keyword evidence="4 8" id="KW-0812">Transmembrane</keyword>
<comment type="subcellular location">
    <subcellularLocation>
        <location evidence="1">Cell membrane</location>
        <topology evidence="1">Multi-pass membrane protein</topology>
    </subcellularLocation>
</comment>
<dbReference type="SUPFAM" id="SSF103473">
    <property type="entry name" value="MFS general substrate transporter"/>
    <property type="match status" value="1"/>
</dbReference>
<name>A0A7C9PIJ2_9BURK</name>
<dbReference type="PROSITE" id="PS50850">
    <property type="entry name" value="MFS"/>
    <property type="match status" value="1"/>
</dbReference>